<sequence length="79" mass="9334">MSFIIMNQMLKAQATDFMHSLSYEEIRQQIKIVETCTVYKYIRKLERLGFVEKGAKVTRAYGYILTKKAIELLPKQKEE</sequence>
<protein>
    <submittedName>
        <fullName evidence="1">Uncharacterized protein</fullName>
    </submittedName>
</protein>
<evidence type="ECO:0000313" key="2">
    <source>
        <dbReference type="Proteomes" id="UP000284095"/>
    </source>
</evidence>
<dbReference type="AlphaFoldDB" id="A0A414STB5"/>
<keyword evidence="2" id="KW-1185">Reference proteome</keyword>
<proteinExistence type="predicted"/>
<evidence type="ECO:0000313" key="1">
    <source>
        <dbReference type="EMBL" id="RHG24686.1"/>
    </source>
</evidence>
<dbReference type="SUPFAM" id="SSF46785">
    <property type="entry name" value="Winged helix' DNA-binding domain"/>
    <property type="match status" value="1"/>
</dbReference>
<dbReference type="Gene3D" id="1.10.10.10">
    <property type="entry name" value="Winged helix-like DNA-binding domain superfamily/Winged helix DNA-binding domain"/>
    <property type="match status" value="1"/>
</dbReference>
<dbReference type="InterPro" id="IPR036388">
    <property type="entry name" value="WH-like_DNA-bd_sf"/>
</dbReference>
<dbReference type="Proteomes" id="UP000284095">
    <property type="component" value="Unassembled WGS sequence"/>
</dbReference>
<dbReference type="EMBL" id="QRIC01000022">
    <property type="protein sequence ID" value="RHG24686.1"/>
    <property type="molecule type" value="Genomic_DNA"/>
</dbReference>
<organism evidence="1 2">
    <name type="scientific">Dorea longicatena</name>
    <dbReference type="NCBI Taxonomy" id="88431"/>
    <lineage>
        <taxon>Bacteria</taxon>
        <taxon>Bacillati</taxon>
        <taxon>Bacillota</taxon>
        <taxon>Clostridia</taxon>
        <taxon>Lachnospirales</taxon>
        <taxon>Lachnospiraceae</taxon>
        <taxon>Dorea</taxon>
    </lineage>
</organism>
<accession>A0A414STB5</accession>
<gene>
    <name evidence="1" type="ORF">DW265_09970</name>
</gene>
<name>A0A414STB5_9FIRM</name>
<reference evidence="1 2" key="1">
    <citation type="submission" date="2018-08" db="EMBL/GenBank/DDBJ databases">
        <title>A genome reference for cultivated species of the human gut microbiota.</title>
        <authorList>
            <person name="Zou Y."/>
            <person name="Xue W."/>
            <person name="Luo G."/>
        </authorList>
    </citation>
    <scope>NUCLEOTIDE SEQUENCE [LARGE SCALE GENOMIC DNA]</scope>
    <source>
        <strain evidence="1 2">AM22-22</strain>
    </source>
</reference>
<comment type="caution">
    <text evidence="1">The sequence shown here is derived from an EMBL/GenBank/DDBJ whole genome shotgun (WGS) entry which is preliminary data.</text>
</comment>
<dbReference type="InterPro" id="IPR036390">
    <property type="entry name" value="WH_DNA-bd_sf"/>
</dbReference>